<comment type="caution">
    <text evidence="3">The sequence shown here is derived from an EMBL/GenBank/DDBJ whole genome shotgun (WGS) entry which is preliminary data.</text>
</comment>
<sequence length="524" mass="56062">MGDRTYDPADNYAAKALTLFAGFGDAEALVAVDGRRYSYAEVHGEVIAMAGALWAHGVRPGQALGVLARNPAESIFLQLAAGLMGCRTAWIANNAPPRFRRGFLDLAEVDAFVYDAGKLPEMGAELAALAAPRPVFCFGSGGKGPDLTAGTPAITLPFDPAGVTHEPSSLFQTGGTTGSPKLVHHGHGFFAALHALSEHYLHSGQPTLRHLLIAGTWHVSAQTAVFMTLFTGGTAFLHDGLDYPLFYDTIERERINSTLLAPPLLYVLLDDPKSAGVDFSSLHTLTVSGAAASPTRLTQAIERFGPVLRIVYGMSESPFISALPGLDHDPAHPERLSSCGIPYGDVRVQIRDEDGQVLPPGTVGEVWIAGSLLMRGYWGMPELTAHTLVDGWLRTGDVGKLDDDGYLYLMDRVKDMIVTGLSSTNVFCRPVEDALATHPEVQAAAVIGVPHELEGESVYAYVVRTPDGAVTGAELIRLATAELNAMWAPQQVEFIEAFPLTEFGKVDKKALRERYAARTGSGGQ</sequence>
<dbReference type="AlphaFoldDB" id="A0A8J3KXF6"/>
<dbReference type="Gene3D" id="3.30.300.30">
    <property type="match status" value="1"/>
</dbReference>
<dbReference type="PROSITE" id="PS00455">
    <property type="entry name" value="AMP_BINDING"/>
    <property type="match status" value="1"/>
</dbReference>
<dbReference type="InterPro" id="IPR050237">
    <property type="entry name" value="ATP-dep_AMP-bd_enzyme"/>
</dbReference>
<dbReference type="InterPro" id="IPR025110">
    <property type="entry name" value="AMP-bd_C"/>
</dbReference>
<accession>A0A8J3KXF6</accession>
<dbReference type="Pfam" id="PF00501">
    <property type="entry name" value="AMP-binding"/>
    <property type="match status" value="1"/>
</dbReference>
<name>A0A8J3KXF6_9ACTN</name>
<dbReference type="GO" id="GO:0016877">
    <property type="term" value="F:ligase activity, forming carbon-sulfur bonds"/>
    <property type="evidence" value="ECO:0007669"/>
    <property type="project" value="UniProtKB-ARBA"/>
</dbReference>
<proteinExistence type="predicted"/>
<evidence type="ECO:0000313" key="4">
    <source>
        <dbReference type="Proteomes" id="UP000630887"/>
    </source>
</evidence>
<organism evidence="3 4">
    <name type="scientific">Catellatospora coxensis</name>
    <dbReference type="NCBI Taxonomy" id="310354"/>
    <lineage>
        <taxon>Bacteria</taxon>
        <taxon>Bacillati</taxon>
        <taxon>Actinomycetota</taxon>
        <taxon>Actinomycetes</taxon>
        <taxon>Micromonosporales</taxon>
        <taxon>Micromonosporaceae</taxon>
        <taxon>Catellatospora</taxon>
    </lineage>
</organism>
<protein>
    <submittedName>
        <fullName evidence="3">Acyl-CoA synthetase</fullName>
    </submittedName>
</protein>
<dbReference type="Pfam" id="PF13193">
    <property type="entry name" value="AMP-binding_C"/>
    <property type="match status" value="1"/>
</dbReference>
<dbReference type="InterPro" id="IPR000873">
    <property type="entry name" value="AMP-dep_synth/lig_dom"/>
</dbReference>
<dbReference type="PANTHER" id="PTHR43767">
    <property type="entry name" value="LONG-CHAIN-FATTY-ACID--COA LIGASE"/>
    <property type="match status" value="1"/>
</dbReference>
<keyword evidence="4" id="KW-1185">Reference proteome</keyword>
<dbReference type="RefSeq" id="WP_203694420.1">
    <property type="nucleotide sequence ID" value="NZ_BAAALC010000042.1"/>
</dbReference>
<gene>
    <name evidence="3" type="primary">coaL_2</name>
    <name evidence="3" type="ORF">Cco03nite_48070</name>
</gene>
<evidence type="ECO:0000259" key="1">
    <source>
        <dbReference type="Pfam" id="PF00501"/>
    </source>
</evidence>
<dbReference type="InterPro" id="IPR020845">
    <property type="entry name" value="AMP-binding_CS"/>
</dbReference>
<feature type="domain" description="AMP-dependent synthetase/ligase" evidence="1">
    <location>
        <begin position="22"/>
        <end position="378"/>
    </location>
</feature>
<evidence type="ECO:0000259" key="2">
    <source>
        <dbReference type="Pfam" id="PF13193"/>
    </source>
</evidence>
<evidence type="ECO:0000313" key="3">
    <source>
        <dbReference type="EMBL" id="GIG08107.1"/>
    </source>
</evidence>
<reference evidence="3 4" key="1">
    <citation type="submission" date="2021-01" db="EMBL/GenBank/DDBJ databases">
        <title>Whole genome shotgun sequence of Catellatospora coxensis NBRC 107359.</title>
        <authorList>
            <person name="Komaki H."/>
            <person name="Tamura T."/>
        </authorList>
    </citation>
    <scope>NUCLEOTIDE SEQUENCE [LARGE SCALE GENOMIC DNA]</scope>
    <source>
        <strain evidence="3 4">NBRC 107359</strain>
    </source>
</reference>
<dbReference type="EMBL" id="BONI01000042">
    <property type="protein sequence ID" value="GIG08107.1"/>
    <property type="molecule type" value="Genomic_DNA"/>
</dbReference>
<dbReference type="Gene3D" id="3.40.50.12780">
    <property type="entry name" value="N-terminal domain of ligase-like"/>
    <property type="match status" value="1"/>
</dbReference>
<dbReference type="Proteomes" id="UP000630887">
    <property type="component" value="Unassembled WGS sequence"/>
</dbReference>
<dbReference type="SUPFAM" id="SSF56801">
    <property type="entry name" value="Acetyl-CoA synthetase-like"/>
    <property type="match status" value="1"/>
</dbReference>
<dbReference type="InterPro" id="IPR045851">
    <property type="entry name" value="AMP-bd_C_sf"/>
</dbReference>
<dbReference type="PANTHER" id="PTHR43767:SF7">
    <property type="entry name" value="MEDIUM_LONG-CHAIN-FATTY-ACID--COA LIGASE FADD8"/>
    <property type="match status" value="1"/>
</dbReference>
<feature type="domain" description="AMP-binding enzyme C-terminal" evidence="2">
    <location>
        <begin position="431"/>
        <end position="505"/>
    </location>
</feature>
<dbReference type="InterPro" id="IPR042099">
    <property type="entry name" value="ANL_N_sf"/>
</dbReference>